<protein>
    <recommendedName>
        <fullName evidence="2">RNA ligase domain-containing protein</fullName>
    </recommendedName>
</protein>
<reference evidence="3" key="1">
    <citation type="submission" date="2020-01" db="EMBL/GenBank/DDBJ databases">
        <title>Development of genomics and gene disruption for Polysphondylium violaceum indicates a role for the polyketide synthase stlB in stalk morphogenesis.</title>
        <authorList>
            <person name="Narita B."/>
            <person name="Kawabe Y."/>
            <person name="Kin K."/>
            <person name="Saito T."/>
            <person name="Gibbs R."/>
            <person name="Kuspa A."/>
            <person name="Muzny D."/>
            <person name="Queller D."/>
            <person name="Richards S."/>
            <person name="Strassman J."/>
            <person name="Sucgang R."/>
            <person name="Worley K."/>
            <person name="Schaap P."/>
        </authorList>
    </citation>
    <scope>NUCLEOTIDE SEQUENCE</scope>
    <source>
        <strain evidence="3">QSvi11</strain>
    </source>
</reference>
<proteinExistence type="predicted"/>
<dbReference type="AlphaFoldDB" id="A0A8J4PLS6"/>
<name>A0A8J4PLS6_9MYCE</name>
<gene>
    <name evidence="3" type="ORF">CYY_008347</name>
</gene>
<dbReference type="Proteomes" id="UP000695562">
    <property type="component" value="Unassembled WGS sequence"/>
</dbReference>
<evidence type="ECO:0000259" key="2">
    <source>
        <dbReference type="Pfam" id="PF09414"/>
    </source>
</evidence>
<feature type="region of interest" description="Disordered" evidence="1">
    <location>
        <begin position="1"/>
        <end position="47"/>
    </location>
</feature>
<organism evidence="3 4">
    <name type="scientific">Polysphondylium violaceum</name>
    <dbReference type="NCBI Taxonomy" id="133409"/>
    <lineage>
        <taxon>Eukaryota</taxon>
        <taxon>Amoebozoa</taxon>
        <taxon>Evosea</taxon>
        <taxon>Eumycetozoa</taxon>
        <taxon>Dictyostelia</taxon>
        <taxon>Dictyosteliales</taxon>
        <taxon>Dictyosteliaceae</taxon>
        <taxon>Polysphondylium</taxon>
    </lineage>
</organism>
<dbReference type="EMBL" id="AJWJ01000506">
    <property type="protein sequence ID" value="KAF2070330.1"/>
    <property type="molecule type" value="Genomic_DNA"/>
</dbReference>
<evidence type="ECO:0000313" key="4">
    <source>
        <dbReference type="Proteomes" id="UP000695562"/>
    </source>
</evidence>
<dbReference type="Pfam" id="PF09414">
    <property type="entry name" value="RNA_ligase"/>
    <property type="match status" value="1"/>
</dbReference>
<dbReference type="Gene3D" id="3.30.470.30">
    <property type="entry name" value="DNA ligase/mRNA capping enzyme"/>
    <property type="match status" value="1"/>
</dbReference>
<sequence length="454" mass="52214">MIQANHSESINMDKINISPQSEQGLGNNNNNDNKQEIPTQESEESKMNKLKIEQENYKLEEQVEAMLNQSDRSLAYFEIITNLEPIPNADAIEVATILGWKVIVKKGLYKVNDMVVYVEIDSVLPPWEYFVNDGLDKRNFKIKTIKLRGQISAGYCIPIKELIKHPNKVLEFVYHADQEQQNDIGSIKQIIDKSDNDKIIQLQVGIDLTQFIGITKVVDFVYQPRGGNRVRSPNMNLVPFPGFIKKTDQTRIQNLSRFISQYNDVEFEVTEKLEGSSITAYHYKGKTGICSRNFQLVEYSHQMETSLIQDLDILEKLKNLNENIALQGEIIGPSIQGNIYNLQKSMYRVFDIWLIEKQRYASHQERVDLLEKLGLPWQKHGVPVFNNSFKFDSNMTVDSLLKLADGHTILKESRVKVLREGLVFKSKSLIGNSDNQHIISFKVISNEYLIKKNK</sequence>
<dbReference type="Pfam" id="PF21189">
    <property type="entry name" value="PHA02142"/>
    <property type="match status" value="1"/>
</dbReference>
<feature type="compositionally biased region" description="Polar residues" evidence="1">
    <location>
        <begin position="1"/>
        <end position="10"/>
    </location>
</feature>
<keyword evidence="4" id="KW-1185">Reference proteome</keyword>
<evidence type="ECO:0000313" key="3">
    <source>
        <dbReference type="EMBL" id="KAF2070330.1"/>
    </source>
</evidence>
<comment type="caution">
    <text evidence="3">The sequence shown here is derived from an EMBL/GenBank/DDBJ whole genome shotgun (WGS) entry which is preliminary data.</text>
</comment>
<feature type="domain" description="RNA ligase" evidence="2">
    <location>
        <begin position="266"/>
        <end position="443"/>
    </location>
</feature>
<accession>A0A8J4PLS6</accession>
<dbReference type="InterPro" id="IPR021122">
    <property type="entry name" value="RNA_ligase_dom_REL/Rnl2"/>
</dbReference>
<evidence type="ECO:0000256" key="1">
    <source>
        <dbReference type="SAM" id="MobiDB-lite"/>
    </source>
</evidence>
<dbReference type="SUPFAM" id="SSF56091">
    <property type="entry name" value="DNA ligase/mRNA capping enzyme, catalytic domain"/>
    <property type="match status" value="1"/>
</dbReference>
<feature type="compositionally biased region" description="Polar residues" evidence="1">
    <location>
        <begin position="17"/>
        <end position="26"/>
    </location>
</feature>
<dbReference type="OrthoDB" id="17053at2759"/>